<name>A0A4R5LA01_9BURK</name>
<dbReference type="EMBL" id="SMOD01000018">
    <property type="protein sequence ID" value="TDG05875.1"/>
    <property type="molecule type" value="Genomic_DNA"/>
</dbReference>
<evidence type="ECO:0000313" key="1">
    <source>
        <dbReference type="EMBL" id="TDG05875.1"/>
    </source>
</evidence>
<dbReference type="SUPFAM" id="SSF82171">
    <property type="entry name" value="DPP6 N-terminal domain-like"/>
    <property type="match status" value="1"/>
</dbReference>
<organism evidence="1 2">
    <name type="scientific">Paraburkholderia guartelaensis</name>
    <dbReference type="NCBI Taxonomy" id="2546446"/>
    <lineage>
        <taxon>Bacteria</taxon>
        <taxon>Pseudomonadati</taxon>
        <taxon>Pseudomonadota</taxon>
        <taxon>Betaproteobacteria</taxon>
        <taxon>Burkholderiales</taxon>
        <taxon>Burkholderiaceae</taxon>
        <taxon>Paraburkholderia</taxon>
    </lineage>
</organism>
<dbReference type="OrthoDB" id="9023657at2"/>
<accession>A0A4R5LA01</accession>
<proteinExistence type="predicted"/>
<dbReference type="Gene3D" id="2.130.10.10">
    <property type="entry name" value="YVTN repeat-like/Quinoprotein amine dehydrogenase"/>
    <property type="match status" value="1"/>
</dbReference>
<evidence type="ECO:0008006" key="3">
    <source>
        <dbReference type="Google" id="ProtNLM"/>
    </source>
</evidence>
<gene>
    <name evidence="1" type="ORF">E1N52_23445</name>
</gene>
<sequence>MISVVGKNGNPVSVKINHQVEGGKFSPDGKYLVLYGQPLKVEPRNAQVTFLTLYAFGGGTKKGFARTYGAGIYSADFSADGKYLVVSSVSAIDVLDIASKNFEAHDPTYVPSFSMDACNKH</sequence>
<dbReference type="InterPro" id="IPR015943">
    <property type="entry name" value="WD40/YVTN_repeat-like_dom_sf"/>
</dbReference>
<comment type="caution">
    <text evidence="1">The sequence shown here is derived from an EMBL/GenBank/DDBJ whole genome shotgun (WGS) entry which is preliminary data.</text>
</comment>
<protein>
    <recommendedName>
        <fullName evidence="3">WD40 repeat domain-containing protein</fullName>
    </recommendedName>
</protein>
<reference evidence="1 2" key="1">
    <citation type="submission" date="2019-03" db="EMBL/GenBank/DDBJ databases">
        <title>Paraburkholderia sp. isolated from native Mimosa gymnas in Guartela State Park, Brazil.</title>
        <authorList>
            <person name="Paulitsch F."/>
            <person name="Hungria M."/>
            <person name="Delamuta J.R.M."/>
            <person name="Ribeiro R.A."/>
            <person name="Dall'Agnol R."/>
            <person name="Silva J.S.B."/>
        </authorList>
    </citation>
    <scope>NUCLEOTIDE SEQUENCE [LARGE SCALE GENOMIC DNA]</scope>
    <source>
        <strain evidence="1 2">CNPSo 3008</strain>
    </source>
</reference>
<evidence type="ECO:0000313" key="2">
    <source>
        <dbReference type="Proteomes" id="UP000295606"/>
    </source>
</evidence>
<dbReference type="AlphaFoldDB" id="A0A4R5LA01"/>
<dbReference type="Proteomes" id="UP000295606">
    <property type="component" value="Unassembled WGS sequence"/>
</dbReference>